<dbReference type="EMBL" id="JAAAHW010006855">
    <property type="protein sequence ID" value="KAF9954079.1"/>
    <property type="molecule type" value="Genomic_DNA"/>
</dbReference>
<dbReference type="Proteomes" id="UP000749646">
    <property type="component" value="Unassembled WGS sequence"/>
</dbReference>
<feature type="region of interest" description="Disordered" evidence="1">
    <location>
        <begin position="120"/>
        <end position="141"/>
    </location>
</feature>
<name>A0A9P6IYM7_9FUNG</name>
<dbReference type="AlphaFoldDB" id="A0A9P6IYM7"/>
<accession>A0A9P6IYM7</accession>
<sequence length="141" mass="15999">QPEMPYLVNLALAQDIKLAGRSTCVPRSIQYLEEQSPWTIGMNGSVGSMEAPSIWCINKTFGHTWRQGPGTRIPKLHSFKKKIVESGLRSILKVQASTLMECESLMHQLIQQKISQSQYHDCLPKDPPRRSHKKDGLEDEQ</sequence>
<reference evidence="2" key="1">
    <citation type="journal article" date="2020" name="Fungal Divers.">
        <title>Resolving the Mortierellaceae phylogeny through synthesis of multi-gene phylogenetics and phylogenomics.</title>
        <authorList>
            <person name="Vandepol N."/>
            <person name="Liber J."/>
            <person name="Desiro A."/>
            <person name="Na H."/>
            <person name="Kennedy M."/>
            <person name="Barry K."/>
            <person name="Grigoriev I.V."/>
            <person name="Miller A.N."/>
            <person name="O'Donnell K."/>
            <person name="Stajich J.E."/>
            <person name="Bonito G."/>
        </authorList>
    </citation>
    <scope>NUCLEOTIDE SEQUENCE</scope>
    <source>
        <strain evidence="2">MES-2147</strain>
    </source>
</reference>
<evidence type="ECO:0000313" key="2">
    <source>
        <dbReference type="EMBL" id="KAF9954079.1"/>
    </source>
</evidence>
<organism evidence="2 3">
    <name type="scientific">Modicella reniformis</name>
    <dbReference type="NCBI Taxonomy" id="1440133"/>
    <lineage>
        <taxon>Eukaryota</taxon>
        <taxon>Fungi</taxon>
        <taxon>Fungi incertae sedis</taxon>
        <taxon>Mucoromycota</taxon>
        <taxon>Mortierellomycotina</taxon>
        <taxon>Mortierellomycetes</taxon>
        <taxon>Mortierellales</taxon>
        <taxon>Mortierellaceae</taxon>
        <taxon>Modicella</taxon>
    </lineage>
</organism>
<gene>
    <name evidence="2" type="ORF">BGZ65_004254</name>
</gene>
<evidence type="ECO:0000313" key="3">
    <source>
        <dbReference type="Proteomes" id="UP000749646"/>
    </source>
</evidence>
<evidence type="ECO:0000256" key="1">
    <source>
        <dbReference type="SAM" id="MobiDB-lite"/>
    </source>
</evidence>
<keyword evidence="3" id="KW-1185">Reference proteome</keyword>
<proteinExistence type="predicted"/>
<protein>
    <submittedName>
        <fullName evidence="2">Uncharacterized protein</fullName>
    </submittedName>
</protein>
<comment type="caution">
    <text evidence="2">The sequence shown here is derived from an EMBL/GenBank/DDBJ whole genome shotgun (WGS) entry which is preliminary data.</text>
</comment>
<feature type="non-terminal residue" evidence="2">
    <location>
        <position position="1"/>
    </location>
</feature>